<reference evidence="2 3" key="1">
    <citation type="submission" date="2020-02" db="EMBL/GenBank/DDBJ databases">
        <title>Draft genome sequence of Haematococcus lacustris strain NIES-144.</title>
        <authorList>
            <person name="Morimoto D."/>
            <person name="Nakagawa S."/>
            <person name="Yoshida T."/>
            <person name="Sawayama S."/>
        </authorList>
    </citation>
    <scope>NUCLEOTIDE SEQUENCE [LARGE SCALE GENOMIC DNA]</scope>
    <source>
        <strain evidence="2 3">NIES-144</strain>
    </source>
</reference>
<dbReference type="AlphaFoldDB" id="A0A699ZK06"/>
<feature type="region of interest" description="Disordered" evidence="1">
    <location>
        <begin position="1"/>
        <end position="20"/>
    </location>
</feature>
<name>A0A699ZK06_HAELA</name>
<sequence length="301" mass="29930">RVSTVAGDVSGGSGTPSGSVASSAVFSDIKLITYVPAASALYLVHGSPGTLFKLANAPTFSLQQLSTLAAVPALRFSRDASVDYLTCSAPACQLAQVSTQSDVLSTVCPSLSGLSSARGIARSSLAAGFTFVAVANAVVAVSSGCIQTSVAGTAGSSGYQDGAGSSAFFRNLRGLVVDPLDNSLLTVDTGGCTLRKFSLGTATTSLLQPQSNLAVDASTGNVAFFSSISGVGSALALVVIDRASGLASSVVGLSSCVPGSASVDGLAAQACIPIVRDIAMADANTIYVAQPSMVRMVKLSI</sequence>
<evidence type="ECO:0000256" key="1">
    <source>
        <dbReference type="SAM" id="MobiDB-lite"/>
    </source>
</evidence>
<dbReference type="InterPro" id="IPR011042">
    <property type="entry name" value="6-blade_b-propeller_TolB-like"/>
</dbReference>
<gene>
    <name evidence="2" type="ORF">HaLaN_18701</name>
</gene>
<organism evidence="2 3">
    <name type="scientific">Haematococcus lacustris</name>
    <name type="common">Green alga</name>
    <name type="synonym">Haematococcus pluvialis</name>
    <dbReference type="NCBI Taxonomy" id="44745"/>
    <lineage>
        <taxon>Eukaryota</taxon>
        <taxon>Viridiplantae</taxon>
        <taxon>Chlorophyta</taxon>
        <taxon>core chlorophytes</taxon>
        <taxon>Chlorophyceae</taxon>
        <taxon>CS clade</taxon>
        <taxon>Chlamydomonadales</taxon>
        <taxon>Haematococcaceae</taxon>
        <taxon>Haematococcus</taxon>
    </lineage>
</organism>
<dbReference type="EMBL" id="BLLF01001821">
    <property type="protein sequence ID" value="GFH21400.1"/>
    <property type="molecule type" value="Genomic_DNA"/>
</dbReference>
<accession>A0A699ZK06</accession>
<protein>
    <submittedName>
        <fullName evidence="2">Uncharacterized protein</fullName>
    </submittedName>
</protein>
<proteinExistence type="predicted"/>
<dbReference type="Gene3D" id="2.120.10.30">
    <property type="entry name" value="TolB, C-terminal domain"/>
    <property type="match status" value="1"/>
</dbReference>
<keyword evidence="3" id="KW-1185">Reference proteome</keyword>
<feature type="non-terminal residue" evidence="2">
    <location>
        <position position="1"/>
    </location>
</feature>
<comment type="caution">
    <text evidence="2">The sequence shown here is derived from an EMBL/GenBank/DDBJ whole genome shotgun (WGS) entry which is preliminary data.</text>
</comment>
<dbReference type="Proteomes" id="UP000485058">
    <property type="component" value="Unassembled WGS sequence"/>
</dbReference>
<evidence type="ECO:0000313" key="2">
    <source>
        <dbReference type="EMBL" id="GFH21400.1"/>
    </source>
</evidence>
<evidence type="ECO:0000313" key="3">
    <source>
        <dbReference type="Proteomes" id="UP000485058"/>
    </source>
</evidence>
<dbReference type="SUPFAM" id="SSF101898">
    <property type="entry name" value="NHL repeat"/>
    <property type="match status" value="1"/>
</dbReference>